<accession>A0ACC2SY91</accession>
<protein>
    <submittedName>
        <fullName evidence="1">Uncharacterized protein</fullName>
    </submittedName>
</protein>
<gene>
    <name evidence="1" type="ORF">DSO57_1000900</name>
</gene>
<sequence>MPDTSFSGNELHQVLEDDMHMEATKEVSKPYACQLLDNTPDVEPQRSGDATSLRGVNMAIPIETMKDHHPELCNSIVKFPFTANNLDIHFVVNAAIHHVLILPLLGNFEDKSLSFAFALQNESGSKLGNSIVQFPDFAQLTCPTHACDK</sequence>
<evidence type="ECO:0000313" key="2">
    <source>
        <dbReference type="Proteomes" id="UP001165960"/>
    </source>
</evidence>
<proteinExistence type="predicted"/>
<keyword evidence="2" id="KW-1185">Reference proteome</keyword>
<reference evidence="1" key="1">
    <citation type="submission" date="2022-04" db="EMBL/GenBank/DDBJ databases">
        <title>Genome of the entomopathogenic fungus Entomophthora muscae.</title>
        <authorList>
            <person name="Elya C."/>
            <person name="Lovett B.R."/>
            <person name="Lee E."/>
            <person name="Macias A.M."/>
            <person name="Hajek A.E."/>
            <person name="De Bivort B.L."/>
            <person name="Kasson M.T."/>
            <person name="De Fine Licht H.H."/>
            <person name="Stajich J.E."/>
        </authorList>
    </citation>
    <scope>NUCLEOTIDE SEQUENCE</scope>
    <source>
        <strain evidence="1">Berkeley</strain>
    </source>
</reference>
<dbReference type="EMBL" id="QTSX02004262">
    <property type="protein sequence ID" value="KAJ9067321.1"/>
    <property type="molecule type" value="Genomic_DNA"/>
</dbReference>
<evidence type="ECO:0000313" key="1">
    <source>
        <dbReference type="EMBL" id="KAJ9067321.1"/>
    </source>
</evidence>
<comment type="caution">
    <text evidence="1">The sequence shown here is derived from an EMBL/GenBank/DDBJ whole genome shotgun (WGS) entry which is preliminary data.</text>
</comment>
<name>A0ACC2SY91_9FUNG</name>
<organism evidence="1 2">
    <name type="scientific">Entomophthora muscae</name>
    <dbReference type="NCBI Taxonomy" id="34485"/>
    <lineage>
        <taxon>Eukaryota</taxon>
        <taxon>Fungi</taxon>
        <taxon>Fungi incertae sedis</taxon>
        <taxon>Zoopagomycota</taxon>
        <taxon>Entomophthoromycotina</taxon>
        <taxon>Entomophthoromycetes</taxon>
        <taxon>Entomophthorales</taxon>
        <taxon>Entomophthoraceae</taxon>
        <taxon>Entomophthora</taxon>
    </lineage>
</organism>
<dbReference type="Proteomes" id="UP001165960">
    <property type="component" value="Unassembled WGS sequence"/>
</dbReference>